<feature type="region of interest" description="Disordered" evidence="1">
    <location>
        <begin position="141"/>
        <end position="161"/>
    </location>
</feature>
<dbReference type="EMBL" id="AFAR01000126">
    <property type="protein sequence ID" value="EGF27719.1"/>
    <property type="molecule type" value="Genomic_DNA"/>
</dbReference>
<dbReference type="NCBIfam" id="TIGR03000">
    <property type="entry name" value="plancto_dom_1"/>
    <property type="match status" value="2"/>
</dbReference>
<gene>
    <name evidence="2" type="ORF">RBWH47_03659</name>
</gene>
<proteinExistence type="predicted"/>
<evidence type="ECO:0000313" key="3">
    <source>
        <dbReference type="Proteomes" id="UP000006222"/>
    </source>
</evidence>
<dbReference type="PATRIC" id="fig|991778.3.peg.2360"/>
<protein>
    <submittedName>
        <fullName evidence="2">Keratin</fullName>
    </submittedName>
</protein>
<evidence type="ECO:0000256" key="1">
    <source>
        <dbReference type="SAM" id="MobiDB-lite"/>
    </source>
</evidence>
<organism evidence="2 3">
    <name type="scientific">Rhodopirellula baltica WH47</name>
    <dbReference type="NCBI Taxonomy" id="991778"/>
    <lineage>
        <taxon>Bacteria</taxon>
        <taxon>Pseudomonadati</taxon>
        <taxon>Planctomycetota</taxon>
        <taxon>Planctomycetia</taxon>
        <taxon>Pirellulales</taxon>
        <taxon>Pirellulaceae</taxon>
        <taxon>Rhodopirellula</taxon>
    </lineage>
</organism>
<accession>F2ARA1</accession>
<reference evidence="2 3" key="1">
    <citation type="journal article" date="2013" name="Mar. Genomics">
        <title>Expression of sulfatases in Rhodopirellula baltica and the diversity of sulfatases in the genus Rhodopirellula.</title>
        <authorList>
            <person name="Wegner C.E."/>
            <person name="Richter-Heitmann T."/>
            <person name="Klindworth A."/>
            <person name="Klockow C."/>
            <person name="Richter M."/>
            <person name="Achstetter T."/>
            <person name="Glockner F.O."/>
            <person name="Harder J."/>
        </authorList>
    </citation>
    <scope>NUCLEOTIDE SEQUENCE [LARGE SCALE GENOMIC DNA]</scope>
    <source>
        <strain evidence="2 3">WH47</strain>
    </source>
</reference>
<dbReference type="AlphaFoldDB" id="F2ARA1"/>
<dbReference type="Proteomes" id="UP000006222">
    <property type="component" value="Unassembled WGS sequence"/>
</dbReference>
<evidence type="ECO:0000313" key="2">
    <source>
        <dbReference type="EMBL" id="EGF27719.1"/>
    </source>
</evidence>
<comment type="caution">
    <text evidence="2">The sequence shown here is derived from an EMBL/GenBank/DDBJ whole genome shotgun (WGS) entry which is preliminary data.</text>
</comment>
<name>F2ARA1_RHOBT</name>
<dbReference type="InterPro" id="IPR017460">
    <property type="entry name" value="CHP03000_planctomycetes"/>
</dbReference>
<feature type="compositionally biased region" description="Acidic residues" evidence="1">
    <location>
        <begin position="143"/>
        <end position="154"/>
    </location>
</feature>
<sequence>MSYAPAISHSVPMIESAPIYSAPIQGETIIDGGVPMGETIIDGSIIDSGASYETRKPTLDDDAALLTVAVPVESARVTVNGHETTSDGMVRQFMSRGLKDGYLYTYEVVVTYDVEGEERTDKRTIKLRPGDMERLVFNQTEAVSDEEGDEEEDQFSAAETTQPETVVQLHVPAEAKVVLAGNETNGFGTVRTFRTTQLAAGENWENYTVRVMLESNGRQLSQERTINVAAGDTVELNFEFDDQAIAMR</sequence>